<name>A0A1H2WRC1_9RHOB</name>
<dbReference type="Proteomes" id="UP000182944">
    <property type="component" value="Unassembled WGS sequence"/>
</dbReference>
<dbReference type="PANTHER" id="PTHR38340">
    <property type="entry name" value="S-LAYER PROTEIN"/>
    <property type="match status" value="1"/>
</dbReference>
<dbReference type="AlphaFoldDB" id="A0A1H2WRC1"/>
<dbReference type="STRING" id="1545044.SAMN05444276_102240"/>
<dbReference type="InterPro" id="IPR011049">
    <property type="entry name" value="Serralysin-like_metalloprot_C"/>
</dbReference>
<dbReference type="InterPro" id="IPR050557">
    <property type="entry name" value="RTX_toxin/Mannuronan_C5-epim"/>
</dbReference>
<dbReference type="EMBL" id="FNNA01000002">
    <property type="protein sequence ID" value="SDW83016.1"/>
    <property type="molecule type" value="Genomic_DNA"/>
</dbReference>
<dbReference type="GO" id="GO:0005509">
    <property type="term" value="F:calcium ion binding"/>
    <property type="evidence" value="ECO:0007669"/>
    <property type="project" value="InterPro"/>
</dbReference>
<evidence type="ECO:0000256" key="2">
    <source>
        <dbReference type="ARBA" id="ARBA00022525"/>
    </source>
</evidence>
<evidence type="ECO:0000313" key="5">
    <source>
        <dbReference type="Proteomes" id="UP000182944"/>
    </source>
</evidence>
<feature type="region of interest" description="Disordered" evidence="3">
    <location>
        <begin position="539"/>
        <end position="580"/>
    </location>
</feature>
<dbReference type="SUPFAM" id="SSF51120">
    <property type="entry name" value="beta-Roll"/>
    <property type="match status" value="1"/>
</dbReference>
<organism evidence="4 5">
    <name type="scientific">Paracoccus sanguinis</name>
    <dbReference type="NCBI Taxonomy" id="1545044"/>
    <lineage>
        <taxon>Bacteria</taxon>
        <taxon>Pseudomonadati</taxon>
        <taxon>Pseudomonadota</taxon>
        <taxon>Alphaproteobacteria</taxon>
        <taxon>Rhodobacterales</taxon>
        <taxon>Paracoccaceae</taxon>
        <taxon>Paracoccus</taxon>
    </lineage>
</organism>
<dbReference type="PANTHER" id="PTHR38340:SF1">
    <property type="entry name" value="S-LAYER PROTEIN"/>
    <property type="match status" value="1"/>
</dbReference>
<gene>
    <name evidence="4" type="ORF">SAMN05444276_102240</name>
</gene>
<accession>A0A1H2WRC1</accession>
<proteinExistence type="predicted"/>
<protein>
    <submittedName>
        <fullName evidence="4">Hemolysin-type calcium-binding repeat-containing protein</fullName>
    </submittedName>
</protein>
<dbReference type="GO" id="GO:0005576">
    <property type="term" value="C:extracellular region"/>
    <property type="evidence" value="ECO:0007669"/>
    <property type="project" value="UniProtKB-SubCell"/>
</dbReference>
<dbReference type="InterPro" id="IPR001343">
    <property type="entry name" value="Hemolysn_Ca-bd"/>
</dbReference>
<comment type="subcellular location">
    <subcellularLocation>
        <location evidence="1">Secreted</location>
    </subcellularLocation>
</comment>
<dbReference type="PROSITE" id="PS00330">
    <property type="entry name" value="HEMOLYSIN_CALCIUM"/>
    <property type="match status" value="2"/>
</dbReference>
<dbReference type="InterPro" id="IPR018511">
    <property type="entry name" value="Hemolysin-typ_Ca-bd_CS"/>
</dbReference>
<dbReference type="RefSeq" id="WP_052176624.1">
    <property type="nucleotide sequence ID" value="NZ_FNNA01000002.1"/>
</dbReference>
<dbReference type="PRINTS" id="PR00313">
    <property type="entry name" value="CABNDNGRPT"/>
</dbReference>
<reference evidence="5" key="1">
    <citation type="submission" date="2016-10" db="EMBL/GenBank/DDBJ databases">
        <authorList>
            <person name="Varghese N."/>
            <person name="Submissions S."/>
        </authorList>
    </citation>
    <scope>NUCLEOTIDE SEQUENCE [LARGE SCALE GENOMIC DNA]</scope>
    <source>
        <strain evidence="5">DSM 29303</strain>
    </source>
</reference>
<keyword evidence="2" id="KW-0964">Secreted</keyword>
<sequence length="663" mass="70163">MIDWNSQTADYAIVALENSRTGGTEVAEGRPAFRADQFIGMRSEAEIGKYLDATAAYLPLANSFRMQVNAKSLHPDVPGSDMVAAALRAVAARGYGIILVYTDPVFHGDRPKDDAYWAANVSVLDGRPIELDGEVVSRRNRRALYSWGAASPEYDPVDYLRDGWGAVLDWLDANPEVKAQVRGYELVNEPGRVYTDANNPTEMRAYAEAMVEVWGAHKNRWTTGASSAPARILVDIAGGGSGRVGALDRVAPGRAESALDLIRGRIGAPLVWSVHTFTDTSLEEFRSPDSHTGLVKLAGDDILITETQFDGDFQLMGADSGPLRDLATRYGVAGRPGVALEPADFYANGRARLAPWMGWELLDPILGSRNYWGAREKPWYGAAGIGSGFWTPVGFDASMFVGYSGKNVEIARDITAFANLMWSAGDPPRVAPLPEGTGCGAVDVCIADAEAMVARRPHLAPRIGAGSDGPDVIAGVDSPETEGGRRYFRQGGKEQFAGQTREDADFPSNGDMAYGRGGDDRITLAGGDDFGFGGPGADQIDGGSGHDVLLGGDGDDSIGGGEGDDVVEGGAGNDTLSGGPGVNLIKGDAGDDVMIAGPGVDWFYLDAAGDGQDTIQGFTWGTDRLVVADPFTGDDKRRVETLNTSAPLTEHAYAPGGTVVFVP</sequence>
<keyword evidence="5" id="KW-1185">Reference proteome</keyword>
<dbReference type="Gene3D" id="2.150.10.10">
    <property type="entry name" value="Serralysin-like metalloprotease, C-terminal"/>
    <property type="match status" value="2"/>
</dbReference>
<evidence type="ECO:0000313" key="4">
    <source>
        <dbReference type="EMBL" id="SDW83016.1"/>
    </source>
</evidence>
<evidence type="ECO:0000256" key="1">
    <source>
        <dbReference type="ARBA" id="ARBA00004613"/>
    </source>
</evidence>
<dbReference type="Pfam" id="PF00353">
    <property type="entry name" value="HemolysinCabind"/>
    <property type="match status" value="2"/>
</dbReference>
<evidence type="ECO:0000256" key="3">
    <source>
        <dbReference type="SAM" id="MobiDB-lite"/>
    </source>
</evidence>